<dbReference type="SUPFAM" id="SSF51182">
    <property type="entry name" value="RmlC-like cupins"/>
    <property type="match status" value="1"/>
</dbReference>
<accession>A0ABV6MNE0</accession>
<organism evidence="2 3">
    <name type="scientific">Kutzneria chonburiensis</name>
    <dbReference type="NCBI Taxonomy" id="1483604"/>
    <lineage>
        <taxon>Bacteria</taxon>
        <taxon>Bacillati</taxon>
        <taxon>Actinomycetota</taxon>
        <taxon>Actinomycetes</taxon>
        <taxon>Pseudonocardiales</taxon>
        <taxon>Pseudonocardiaceae</taxon>
        <taxon>Kutzneria</taxon>
    </lineage>
</organism>
<dbReference type="Pfam" id="PF07883">
    <property type="entry name" value="Cupin_2"/>
    <property type="match status" value="1"/>
</dbReference>
<dbReference type="Proteomes" id="UP001589810">
    <property type="component" value="Unassembled WGS sequence"/>
</dbReference>
<dbReference type="InterPro" id="IPR014710">
    <property type="entry name" value="RmlC-like_jellyroll"/>
</dbReference>
<feature type="domain" description="Cupin type-2" evidence="1">
    <location>
        <begin position="57"/>
        <end position="88"/>
    </location>
</feature>
<gene>
    <name evidence="2" type="ORF">ACFFH7_10050</name>
</gene>
<comment type="caution">
    <text evidence="2">The sequence shown here is derived from an EMBL/GenBank/DDBJ whole genome shotgun (WGS) entry which is preliminary data.</text>
</comment>
<name>A0ABV6MNE0_9PSEU</name>
<evidence type="ECO:0000313" key="2">
    <source>
        <dbReference type="EMBL" id="MFC0541825.1"/>
    </source>
</evidence>
<dbReference type="EMBL" id="JBHLUD010000002">
    <property type="protein sequence ID" value="MFC0541825.1"/>
    <property type="molecule type" value="Genomic_DNA"/>
</dbReference>
<keyword evidence="3" id="KW-1185">Reference proteome</keyword>
<protein>
    <submittedName>
        <fullName evidence="2">Cupin domain-containing protein</fullName>
    </submittedName>
</protein>
<proteinExistence type="predicted"/>
<evidence type="ECO:0000259" key="1">
    <source>
        <dbReference type="Pfam" id="PF07883"/>
    </source>
</evidence>
<dbReference type="Gene3D" id="2.60.120.10">
    <property type="entry name" value="Jelly Rolls"/>
    <property type="match status" value="1"/>
</dbReference>
<reference evidence="2 3" key="1">
    <citation type="submission" date="2024-09" db="EMBL/GenBank/DDBJ databases">
        <authorList>
            <person name="Sun Q."/>
            <person name="Mori K."/>
        </authorList>
    </citation>
    <scope>NUCLEOTIDE SEQUENCE [LARGE SCALE GENOMIC DNA]</scope>
    <source>
        <strain evidence="2 3">TBRC 1432</strain>
    </source>
</reference>
<dbReference type="InterPro" id="IPR011051">
    <property type="entry name" value="RmlC_Cupin_sf"/>
</dbReference>
<sequence length="122" mass="12866">MAKASSATAGKVTDYGVATDRTSQLDGYTVNFVTITKTHDLGPVLASLPGGNCSCPHWGYVLKGRIVVRYADHQETLQAGDAFYMPPGHAPEADEGTELIQFSPAEQLAEVEAAIAASLART</sequence>
<evidence type="ECO:0000313" key="3">
    <source>
        <dbReference type="Proteomes" id="UP001589810"/>
    </source>
</evidence>
<dbReference type="InterPro" id="IPR013096">
    <property type="entry name" value="Cupin_2"/>
</dbReference>
<dbReference type="RefSeq" id="WP_273942140.1">
    <property type="nucleotide sequence ID" value="NZ_CP097263.1"/>
</dbReference>